<keyword evidence="8" id="KW-1185">Reference proteome</keyword>
<evidence type="ECO:0000256" key="1">
    <source>
        <dbReference type="ARBA" id="ARBA00004123"/>
    </source>
</evidence>
<evidence type="ECO:0000256" key="4">
    <source>
        <dbReference type="ARBA" id="ARBA00023242"/>
    </source>
</evidence>
<keyword evidence="3 5" id="KW-0862">Zinc</keyword>
<keyword evidence="5" id="KW-0863">Zinc-finger</keyword>
<dbReference type="GO" id="GO:0005634">
    <property type="term" value="C:nucleus"/>
    <property type="evidence" value="ECO:0007669"/>
    <property type="project" value="UniProtKB-SubCell"/>
</dbReference>
<feature type="compositionally biased region" description="Low complexity" evidence="6">
    <location>
        <begin position="54"/>
        <end position="68"/>
    </location>
</feature>
<sequence>MRGYGWWSPTGHCRVRVRHEQEQEATTYNQRPGHNLFGRQAKSWEKMAYRQGRSARSASSPMSRLASSYCELRPSRTRNPSGRRRRARRRRRRRRGSWARLSAARSASTPPRAWGSGLTASGRVAEASCWACGAGYSVATGKLTKPIDVYCGWIDERRRVSTRRDHDSDIMMADA</sequence>
<comment type="similarity">
    <text evidence="2 5">Belongs to the ELOF1 family.</text>
</comment>
<proteinExistence type="inferred from homology"/>
<dbReference type="Gene3D" id="2.20.25.190">
    <property type="match status" value="1"/>
</dbReference>
<dbReference type="Pfam" id="PF05129">
    <property type="entry name" value="Zn_ribbon_Elf1"/>
    <property type="match status" value="1"/>
</dbReference>
<evidence type="ECO:0000256" key="3">
    <source>
        <dbReference type="ARBA" id="ARBA00022833"/>
    </source>
</evidence>
<accession>A0A3L6PB87</accession>
<feature type="compositionally biased region" description="Low complexity" evidence="6">
    <location>
        <begin position="98"/>
        <end position="113"/>
    </location>
</feature>
<evidence type="ECO:0000313" key="8">
    <source>
        <dbReference type="Proteomes" id="UP000275267"/>
    </source>
</evidence>
<dbReference type="InterPro" id="IPR007808">
    <property type="entry name" value="Elf1"/>
</dbReference>
<comment type="subcellular location">
    <subcellularLocation>
        <location evidence="1 5">Nucleus</location>
    </subcellularLocation>
</comment>
<comment type="function">
    <text evidence="5">Transcription elongation factor implicated in the maintenance of proper chromatin structure in actively transcribed regions.</text>
</comment>
<protein>
    <recommendedName>
        <fullName evidence="5">Transcription elongation factor 1 homolog</fullName>
    </recommendedName>
</protein>
<keyword evidence="5" id="KW-0479">Metal-binding</keyword>
<evidence type="ECO:0000256" key="6">
    <source>
        <dbReference type="SAM" id="MobiDB-lite"/>
    </source>
</evidence>
<gene>
    <name evidence="7" type="ORF">C2845_PM10G18650</name>
</gene>
<keyword evidence="4 5" id="KW-0539">Nucleus</keyword>
<dbReference type="AlphaFoldDB" id="A0A3L6PB87"/>
<dbReference type="SUPFAM" id="SSF57783">
    <property type="entry name" value="Zinc beta-ribbon"/>
    <property type="match status" value="1"/>
</dbReference>
<feature type="region of interest" description="Disordered" evidence="6">
    <location>
        <begin position="51"/>
        <end position="117"/>
    </location>
</feature>
<dbReference type="GO" id="GO:0008270">
    <property type="term" value="F:zinc ion binding"/>
    <property type="evidence" value="ECO:0007669"/>
    <property type="project" value="UniProtKB-KW"/>
</dbReference>
<dbReference type="InterPro" id="IPR038567">
    <property type="entry name" value="T_Elf1_sf"/>
</dbReference>
<dbReference type="Proteomes" id="UP000275267">
    <property type="component" value="Unassembled WGS sequence"/>
</dbReference>
<feature type="compositionally biased region" description="Basic residues" evidence="6">
    <location>
        <begin position="81"/>
        <end position="97"/>
    </location>
</feature>
<evidence type="ECO:0000256" key="2">
    <source>
        <dbReference type="ARBA" id="ARBA00009730"/>
    </source>
</evidence>
<name>A0A3L6PB87_PANMI</name>
<evidence type="ECO:0000256" key="5">
    <source>
        <dbReference type="RuleBase" id="RU364033"/>
    </source>
</evidence>
<keyword evidence="5" id="KW-0805">Transcription regulation</keyword>
<keyword evidence="5" id="KW-0804">Transcription</keyword>
<evidence type="ECO:0000313" key="7">
    <source>
        <dbReference type="EMBL" id="RLM54782.1"/>
    </source>
</evidence>
<dbReference type="EMBL" id="PQIB02000018">
    <property type="protein sequence ID" value="RLM54782.1"/>
    <property type="molecule type" value="Genomic_DNA"/>
</dbReference>
<comment type="caution">
    <text evidence="7">The sequence shown here is derived from an EMBL/GenBank/DDBJ whole genome shotgun (WGS) entry which is preliminary data.</text>
</comment>
<reference evidence="8" key="1">
    <citation type="journal article" date="2019" name="Nat. Commun.">
        <title>The genome of broomcorn millet.</title>
        <authorList>
            <person name="Zou C."/>
            <person name="Miki D."/>
            <person name="Li D."/>
            <person name="Tang Q."/>
            <person name="Xiao L."/>
            <person name="Rajput S."/>
            <person name="Deng P."/>
            <person name="Jia W."/>
            <person name="Huang R."/>
            <person name="Zhang M."/>
            <person name="Sun Y."/>
            <person name="Hu J."/>
            <person name="Fu X."/>
            <person name="Schnable P.S."/>
            <person name="Li F."/>
            <person name="Zhang H."/>
            <person name="Feng B."/>
            <person name="Zhu X."/>
            <person name="Liu R."/>
            <person name="Schnable J.C."/>
            <person name="Zhu J.-K."/>
            <person name="Zhang H."/>
        </authorList>
    </citation>
    <scope>NUCLEOTIDE SEQUENCE [LARGE SCALE GENOMIC DNA]</scope>
</reference>
<organism evidence="7 8">
    <name type="scientific">Panicum miliaceum</name>
    <name type="common">Proso millet</name>
    <name type="synonym">Broomcorn millet</name>
    <dbReference type="NCBI Taxonomy" id="4540"/>
    <lineage>
        <taxon>Eukaryota</taxon>
        <taxon>Viridiplantae</taxon>
        <taxon>Streptophyta</taxon>
        <taxon>Embryophyta</taxon>
        <taxon>Tracheophyta</taxon>
        <taxon>Spermatophyta</taxon>
        <taxon>Magnoliopsida</taxon>
        <taxon>Liliopsida</taxon>
        <taxon>Poales</taxon>
        <taxon>Poaceae</taxon>
        <taxon>PACMAD clade</taxon>
        <taxon>Panicoideae</taxon>
        <taxon>Panicodae</taxon>
        <taxon>Paniceae</taxon>
        <taxon>Panicinae</taxon>
        <taxon>Panicum</taxon>
        <taxon>Panicum sect. Panicum</taxon>
    </lineage>
</organism>